<dbReference type="eggNOG" id="ENOG502SB03">
    <property type="taxonomic scope" value="Eukaryota"/>
</dbReference>
<sequence>MFNKLEFNNLVITNKKQIQQARAQTIARVVNKLRKLKDELKRKPESEKHQERLRKSVECISELKSLKCMDIMRTLLLQNGKNHKAVLTNGRATPDEVAIAMLGLNKIMQMLVAAFQLALDLGNKANDDWRTAILETSKRRLKLERTEEKRRKRKELKEQKAQTRNRMIWLQQNQPPGEDKCEQSVINTAAGECLIECPLTPILKGNGNNKEIQDNSMLISLPDLVEKTKHKIPKCNENQQKVHEESKKRIAGQPEIEDGNRIAENSPQLKEVVVNPKRKKIKKLENKPKQEKTNSKPTGQKANAVVENKTQREKAGAIPNRKERKEVEPKPMSEKAEVNRKRQTAKEPEKERPTHVVDPFFITESGQPYLSTAVVLSGDSHNESDDNQHVEQRKRKPLAKKQEYNSSRSNERHNHERSNERHNYERSNERHNNERSNERHPSWMAKQQQKPIIANYKGRKTKFNDDDSVAEISTAPVAAPSATDAGVTGMHPSWLAKQKLKPKIAKFAGKKIKFDD</sequence>
<dbReference type="EMBL" id="CH940652">
    <property type="protein sequence ID" value="EDW59386.1"/>
    <property type="molecule type" value="Genomic_DNA"/>
</dbReference>
<evidence type="ECO:0000313" key="4">
    <source>
        <dbReference type="Proteomes" id="UP000008792"/>
    </source>
</evidence>
<reference evidence="3 4" key="1">
    <citation type="journal article" date="2007" name="Nature">
        <title>Evolution of genes and genomes on the Drosophila phylogeny.</title>
        <authorList>
            <consortium name="Drosophila 12 Genomes Consortium"/>
            <person name="Clark A.G."/>
            <person name="Eisen M.B."/>
            <person name="Smith D.R."/>
            <person name="Bergman C.M."/>
            <person name="Oliver B."/>
            <person name="Markow T.A."/>
            <person name="Kaufman T.C."/>
            <person name="Kellis M."/>
            <person name="Gelbart W."/>
            <person name="Iyer V.N."/>
            <person name="Pollard D.A."/>
            <person name="Sackton T.B."/>
            <person name="Larracuente A.M."/>
            <person name="Singh N.D."/>
            <person name="Abad J.P."/>
            <person name="Abt D.N."/>
            <person name="Adryan B."/>
            <person name="Aguade M."/>
            <person name="Akashi H."/>
            <person name="Anderson W.W."/>
            <person name="Aquadro C.F."/>
            <person name="Ardell D.H."/>
            <person name="Arguello R."/>
            <person name="Artieri C.G."/>
            <person name="Barbash D.A."/>
            <person name="Barker D."/>
            <person name="Barsanti P."/>
            <person name="Batterham P."/>
            <person name="Batzoglou S."/>
            <person name="Begun D."/>
            <person name="Bhutkar A."/>
            <person name="Blanco E."/>
            <person name="Bosak S.A."/>
            <person name="Bradley R.K."/>
            <person name="Brand A.D."/>
            <person name="Brent M.R."/>
            <person name="Brooks A.N."/>
            <person name="Brown R.H."/>
            <person name="Butlin R.K."/>
            <person name="Caggese C."/>
            <person name="Calvi B.R."/>
            <person name="Bernardo de Carvalho A."/>
            <person name="Caspi A."/>
            <person name="Castrezana S."/>
            <person name="Celniker S.E."/>
            <person name="Chang J.L."/>
            <person name="Chapple C."/>
            <person name="Chatterji S."/>
            <person name="Chinwalla A."/>
            <person name="Civetta A."/>
            <person name="Clifton S.W."/>
            <person name="Comeron J.M."/>
            <person name="Costello J.C."/>
            <person name="Coyne J.A."/>
            <person name="Daub J."/>
            <person name="David R.G."/>
            <person name="Delcher A.L."/>
            <person name="Delehaunty K."/>
            <person name="Do C.B."/>
            <person name="Ebling H."/>
            <person name="Edwards K."/>
            <person name="Eickbush T."/>
            <person name="Evans J.D."/>
            <person name="Filipski A."/>
            <person name="Findeiss S."/>
            <person name="Freyhult E."/>
            <person name="Fulton L."/>
            <person name="Fulton R."/>
            <person name="Garcia A.C."/>
            <person name="Gardiner A."/>
            <person name="Garfield D.A."/>
            <person name="Garvin B.E."/>
            <person name="Gibson G."/>
            <person name="Gilbert D."/>
            <person name="Gnerre S."/>
            <person name="Godfrey J."/>
            <person name="Good R."/>
            <person name="Gotea V."/>
            <person name="Gravely B."/>
            <person name="Greenberg A.J."/>
            <person name="Griffiths-Jones S."/>
            <person name="Gross S."/>
            <person name="Guigo R."/>
            <person name="Gustafson E.A."/>
            <person name="Haerty W."/>
            <person name="Hahn M.W."/>
            <person name="Halligan D.L."/>
            <person name="Halpern A.L."/>
            <person name="Halter G.M."/>
            <person name="Han M.V."/>
            <person name="Heger A."/>
            <person name="Hillier L."/>
            <person name="Hinrichs A.S."/>
            <person name="Holmes I."/>
            <person name="Hoskins R.A."/>
            <person name="Hubisz M.J."/>
            <person name="Hultmark D."/>
            <person name="Huntley M.A."/>
            <person name="Jaffe D.B."/>
            <person name="Jagadeeshan S."/>
            <person name="Jeck W.R."/>
            <person name="Johnson J."/>
            <person name="Jones C.D."/>
            <person name="Jordan W.C."/>
            <person name="Karpen G.H."/>
            <person name="Kataoka E."/>
            <person name="Keightley P.D."/>
            <person name="Kheradpour P."/>
            <person name="Kirkness E.F."/>
            <person name="Koerich L.B."/>
            <person name="Kristiansen K."/>
            <person name="Kudrna D."/>
            <person name="Kulathinal R.J."/>
            <person name="Kumar S."/>
            <person name="Kwok R."/>
            <person name="Lander E."/>
            <person name="Langley C.H."/>
            <person name="Lapoint R."/>
            <person name="Lazzaro B.P."/>
            <person name="Lee S.J."/>
            <person name="Levesque L."/>
            <person name="Li R."/>
            <person name="Lin C.F."/>
            <person name="Lin M.F."/>
            <person name="Lindblad-Toh K."/>
            <person name="Llopart A."/>
            <person name="Long M."/>
            <person name="Low L."/>
            <person name="Lozovsky E."/>
            <person name="Lu J."/>
            <person name="Luo M."/>
            <person name="Machado C.A."/>
            <person name="Makalowski W."/>
            <person name="Marzo M."/>
            <person name="Matsuda M."/>
            <person name="Matzkin L."/>
            <person name="McAllister B."/>
            <person name="McBride C.S."/>
            <person name="McKernan B."/>
            <person name="McKernan K."/>
            <person name="Mendez-Lago M."/>
            <person name="Minx P."/>
            <person name="Mollenhauer M.U."/>
            <person name="Montooth K."/>
            <person name="Mount S.M."/>
            <person name="Mu X."/>
            <person name="Myers E."/>
            <person name="Negre B."/>
            <person name="Newfeld S."/>
            <person name="Nielsen R."/>
            <person name="Noor M.A."/>
            <person name="O'Grady P."/>
            <person name="Pachter L."/>
            <person name="Papaceit M."/>
            <person name="Parisi M.J."/>
            <person name="Parisi M."/>
            <person name="Parts L."/>
            <person name="Pedersen J.S."/>
            <person name="Pesole G."/>
            <person name="Phillippy A.M."/>
            <person name="Ponting C.P."/>
            <person name="Pop M."/>
            <person name="Porcelli D."/>
            <person name="Powell J.R."/>
            <person name="Prohaska S."/>
            <person name="Pruitt K."/>
            <person name="Puig M."/>
            <person name="Quesneville H."/>
            <person name="Ram K.R."/>
            <person name="Rand D."/>
            <person name="Rasmussen M.D."/>
            <person name="Reed L.K."/>
            <person name="Reenan R."/>
            <person name="Reily A."/>
            <person name="Remington K.A."/>
            <person name="Rieger T.T."/>
            <person name="Ritchie M.G."/>
            <person name="Robin C."/>
            <person name="Rogers Y.H."/>
            <person name="Rohde C."/>
            <person name="Rozas J."/>
            <person name="Rubenfield M.J."/>
            <person name="Ruiz A."/>
            <person name="Russo S."/>
            <person name="Salzberg S.L."/>
            <person name="Sanchez-Gracia A."/>
            <person name="Saranga D.J."/>
            <person name="Sato H."/>
            <person name="Schaeffer S.W."/>
            <person name="Schatz M.C."/>
            <person name="Schlenke T."/>
            <person name="Schwartz R."/>
            <person name="Segarra C."/>
            <person name="Singh R.S."/>
            <person name="Sirot L."/>
            <person name="Sirota M."/>
            <person name="Sisneros N.B."/>
            <person name="Smith C.D."/>
            <person name="Smith T.F."/>
            <person name="Spieth J."/>
            <person name="Stage D.E."/>
            <person name="Stark A."/>
            <person name="Stephan W."/>
            <person name="Strausberg R.L."/>
            <person name="Strempel S."/>
            <person name="Sturgill D."/>
            <person name="Sutton G."/>
            <person name="Sutton G.G."/>
            <person name="Tao W."/>
            <person name="Teichmann S."/>
            <person name="Tobari Y.N."/>
            <person name="Tomimura Y."/>
            <person name="Tsolas J.M."/>
            <person name="Valente V.L."/>
            <person name="Venter E."/>
            <person name="Venter J.C."/>
            <person name="Vicario S."/>
            <person name="Vieira F.G."/>
            <person name="Vilella A.J."/>
            <person name="Villasante A."/>
            <person name="Walenz B."/>
            <person name="Wang J."/>
            <person name="Wasserman M."/>
            <person name="Watts T."/>
            <person name="Wilson D."/>
            <person name="Wilson R.K."/>
            <person name="Wing R.A."/>
            <person name="Wolfner M.F."/>
            <person name="Wong A."/>
            <person name="Wong G.K."/>
            <person name="Wu C.I."/>
            <person name="Wu G."/>
            <person name="Yamamoto D."/>
            <person name="Yang H.P."/>
            <person name="Yang S.P."/>
            <person name="Yorke J.A."/>
            <person name="Yoshida K."/>
            <person name="Zdobnov E."/>
            <person name="Zhang P."/>
            <person name="Zhang Y."/>
            <person name="Zimin A.V."/>
            <person name="Baldwin J."/>
            <person name="Abdouelleil A."/>
            <person name="Abdulkadir J."/>
            <person name="Abebe A."/>
            <person name="Abera B."/>
            <person name="Abreu J."/>
            <person name="Acer S.C."/>
            <person name="Aftuck L."/>
            <person name="Alexander A."/>
            <person name="An P."/>
            <person name="Anderson E."/>
            <person name="Anderson S."/>
            <person name="Arachi H."/>
            <person name="Azer M."/>
            <person name="Bachantsang P."/>
            <person name="Barry A."/>
            <person name="Bayul T."/>
            <person name="Berlin A."/>
            <person name="Bessette D."/>
            <person name="Bloom T."/>
            <person name="Blye J."/>
            <person name="Boguslavskiy L."/>
            <person name="Bonnet C."/>
            <person name="Boukhgalter B."/>
            <person name="Bourzgui I."/>
            <person name="Brown A."/>
            <person name="Cahill P."/>
            <person name="Channer S."/>
            <person name="Cheshatsang Y."/>
            <person name="Chuda L."/>
            <person name="Citroen M."/>
            <person name="Collymore A."/>
            <person name="Cooke P."/>
            <person name="Costello M."/>
            <person name="D'Aco K."/>
            <person name="Daza R."/>
            <person name="De Haan G."/>
            <person name="DeGray S."/>
            <person name="DeMaso C."/>
            <person name="Dhargay N."/>
            <person name="Dooley K."/>
            <person name="Dooley E."/>
            <person name="Doricent M."/>
            <person name="Dorje P."/>
            <person name="Dorjee K."/>
            <person name="Dupes A."/>
            <person name="Elong R."/>
            <person name="Falk J."/>
            <person name="Farina A."/>
            <person name="Faro S."/>
            <person name="Ferguson D."/>
            <person name="Fisher S."/>
            <person name="Foley C.D."/>
            <person name="Franke A."/>
            <person name="Friedrich D."/>
            <person name="Gadbois L."/>
            <person name="Gearin G."/>
            <person name="Gearin C.R."/>
            <person name="Giannoukos G."/>
            <person name="Goode T."/>
            <person name="Graham J."/>
            <person name="Grandbois E."/>
            <person name="Grewal S."/>
            <person name="Gyaltsen K."/>
            <person name="Hafez N."/>
            <person name="Hagos B."/>
            <person name="Hall J."/>
            <person name="Henson C."/>
            <person name="Hollinger A."/>
            <person name="Honan T."/>
            <person name="Huard M.D."/>
            <person name="Hughes L."/>
            <person name="Hurhula B."/>
            <person name="Husby M.E."/>
            <person name="Kamat A."/>
            <person name="Kanga B."/>
            <person name="Kashin S."/>
            <person name="Khazanovich D."/>
            <person name="Kisner P."/>
            <person name="Lance K."/>
            <person name="Lara M."/>
            <person name="Lee W."/>
            <person name="Lennon N."/>
            <person name="Letendre F."/>
            <person name="LeVine R."/>
            <person name="Lipovsky A."/>
            <person name="Liu X."/>
            <person name="Liu J."/>
            <person name="Liu S."/>
            <person name="Lokyitsang T."/>
            <person name="Lokyitsang Y."/>
            <person name="Lubonja R."/>
            <person name="Lui A."/>
            <person name="MacDonald P."/>
            <person name="Magnisalis V."/>
            <person name="Maru K."/>
            <person name="Matthews C."/>
            <person name="McCusker W."/>
            <person name="McDonough S."/>
            <person name="Mehta T."/>
            <person name="Meldrim J."/>
            <person name="Meneus L."/>
            <person name="Mihai O."/>
            <person name="Mihalev A."/>
            <person name="Mihova T."/>
            <person name="Mittelman R."/>
            <person name="Mlenga V."/>
            <person name="Montmayeur A."/>
            <person name="Mulrain L."/>
            <person name="Navidi A."/>
            <person name="Naylor J."/>
            <person name="Negash T."/>
            <person name="Nguyen T."/>
            <person name="Nguyen N."/>
            <person name="Nicol R."/>
            <person name="Norbu C."/>
            <person name="Norbu N."/>
            <person name="Novod N."/>
            <person name="O'Neill B."/>
            <person name="Osman S."/>
            <person name="Markiewicz E."/>
            <person name="Oyono O.L."/>
            <person name="Patti C."/>
            <person name="Phunkhang P."/>
            <person name="Pierre F."/>
            <person name="Priest M."/>
            <person name="Raghuraman S."/>
            <person name="Rege F."/>
            <person name="Reyes R."/>
            <person name="Rise C."/>
            <person name="Rogov P."/>
            <person name="Ross K."/>
            <person name="Ryan E."/>
            <person name="Settipalli S."/>
            <person name="Shea T."/>
            <person name="Sherpa N."/>
            <person name="Shi L."/>
            <person name="Shih D."/>
            <person name="Sparrow T."/>
            <person name="Spaulding J."/>
            <person name="Stalker J."/>
            <person name="Stange-Thomann N."/>
            <person name="Stavropoulos S."/>
            <person name="Stone C."/>
            <person name="Strader C."/>
            <person name="Tesfaye S."/>
            <person name="Thomson T."/>
            <person name="Thoulutsang Y."/>
            <person name="Thoulutsang D."/>
            <person name="Topham K."/>
            <person name="Topping I."/>
            <person name="Tsamla T."/>
            <person name="Vassiliev H."/>
            <person name="Vo A."/>
            <person name="Wangchuk T."/>
            <person name="Wangdi T."/>
            <person name="Weiand M."/>
            <person name="Wilkinson J."/>
            <person name="Wilson A."/>
            <person name="Yadav S."/>
            <person name="Young G."/>
            <person name="Yu Q."/>
            <person name="Zembek L."/>
            <person name="Zhong D."/>
            <person name="Zimmer A."/>
            <person name="Zwirko Z."/>
            <person name="Jaffe D.B."/>
            <person name="Alvarez P."/>
            <person name="Brockman W."/>
            <person name="Butler J."/>
            <person name="Chin C."/>
            <person name="Gnerre S."/>
            <person name="Grabherr M."/>
            <person name="Kleber M."/>
            <person name="Mauceli E."/>
            <person name="MacCallum I."/>
        </authorList>
    </citation>
    <scope>NUCLEOTIDE SEQUENCE [LARGE SCALE GENOMIC DNA]</scope>
    <source>
        <strain evidence="4">Tucson 15010-1051.87</strain>
    </source>
</reference>
<feature type="region of interest" description="Disordered" evidence="2">
    <location>
        <begin position="236"/>
        <end position="447"/>
    </location>
</feature>
<evidence type="ECO:0008006" key="5">
    <source>
        <dbReference type="Google" id="ProtNLM"/>
    </source>
</evidence>
<feature type="compositionally biased region" description="Basic and acidic residues" evidence="2">
    <location>
        <begin position="309"/>
        <end position="355"/>
    </location>
</feature>
<organism evidence="3 4">
    <name type="scientific">Drosophila virilis</name>
    <name type="common">Fruit fly</name>
    <dbReference type="NCBI Taxonomy" id="7244"/>
    <lineage>
        <taxon>Eukaryota</taxon>
        <taxon>Metazoa</taxon>
        <taxon>Ecdysozoa</taxon>
        <taxon>Arthropoda</taxon>
        <taxon>Hexapoda</taxon>
        <taxon>Insecta</taxon>
        <taxon>Pterygota</taxon>
        <taxon>Neoptera</taxon>
        <taxon>Endopterygota</taxon>
        <taxon>Diptera</taxon>
        <taxon>Brachycera</taxon>
        <taxon>Muscomorpha</taxon>
        <taxon>Ephydroidea</taxon>
        <taxon>Drosophilidae</taxon>
        <taxon>Drosophila</taxon>
    </lineage>
</organism>
<dbReference type="PANTHER" id="PTHR23325:SF1">
    <property type="entry name" value="SERUM RESPONSE FACTOR-BINDING PROTEIN 1"/>
    <property type="match status" value="1"/>
</dbReference>
<dbReference type="OMA" id="LPTDGMH"/>
<dbReference type="InterPro" id="IPR037393">
    <property type="entry name" value="Bud22/SRFB1"/>
</dbReference>
<feature type="compositionally biased region" description="Basic and acidic residues" evidence="2">
    <location>
        <begin position="380"/>
        <end position="391"/>
    </location>
</feature>
<protein>
    <recommendedName>
        <fullName evidence="5">Serum response factor-binding protein 1</fullName>
    </recommendedName>
</protein>
<feature type="compositionally biased region" description="Basic and acidic residues" evidence="2">
    <location>
        <begin position="409"/>
        <end position="441"/>
    </location>
</feature>
<feature type="compositionally biased region" description="Basic and acidic residues" evidence="2">
    <location>
        <begin position="283"/>
        <end position="294"/>
    </location>
</feature>
<evidence type="ECO:0000313" key="3">
    <source>
        <dbReference type="EMBL" id="EDW59386.1"/>
    </source>
</evidence>
<dbReference type="GO" id="GO:0030490">
    <property type="term" value="P:maturation of SSU-rRNA"/>
    <property type="evidence" value="ECO:0007669"/>
    <property type="project" value="TreeGrafter"/>
</dbReference>
<dbReference type="AlphaFoldDB" id="B4M425"/>
<keyword evidence="4" id="KW-1185">Reference proteome</keyword>
<keyword evidence="1" id="KW-0175">Coiled coil</keyword>
<name>B4M425_DROVI</name>
<dbReference type="KEGG" id="dvi:6633091"/>
<dbReference type="PhylomeDB" id="B4M425"/>
<dbReference type="FunCoup" id="B4M425">
    <property type="interactions" value="122"/>
</dbReference>
<evidence type="ECO:0000256" key="1">
    <source>
        <dbReference type="SAM" id="Coils"/>
    </source>
</evidence>
<accession>B4M425</accession>
<dbReference type="GO" id="GO:0005634">
    <property type="term" value="C:nucleus"/>
    <property type="evidence" value="ECO:0007669"/>
    <property type="project" value="TreeGrafter"/>
</dbReference>
<dbReference type="PANTHER" id="PTHR23325">
    <property type="entry name" value="SERUM RESPONSE FACTOR-BINDING"/>
    <property type="match status" value="1"/>
</dbReference>
<evidence type="ECO:0000256" key="2">
    <source>
        <dbReference type="SAM" id="MobiDB-lite"/>
    </source>
</evidence>
<dbReference type="GO" id="GO:0030686">
    <property type="term" value="C:90S preribosome"/>
    <property type="evidence" value="ECO:0007669"/>
    <property type="project" value="TreeGrafter"/>
</dbReference>
<dbReference type="InParanoid" id="B4M425"/>
<proteinExistence type="predicted"/>
<gene>
    <name evidence="3" type="primary">Dvir\GJ10856</name>
    <name evidence="3" type="ORF">Dvir_GJ10856</name>
</gene>
<feature type="coiled-coil region" evidence="1">
    <location>
        <begin position="138"/>
        <end position="173"/>
    </location>
</feature>
<dbReference type="HOGENOM" id="CLU_593499_0_0_1"/>
<dbReference type="STRING" id="7244.B4M425"/>
<dbReference type="Proteomes" id="UP000008792">
    <property type="component" value="Unassembled WGS sequence"/>
</dbReference>
<dbReference type="OrthoDB" id="3364872at2759"/>